<dbReference type="InterPro" id="IPR007712">
    <property type="entry name" value="RelE/ParE_toxin"/>
</dbReference>
<dbReference type="Proteomes" id="UP000285650">
    <property type="component" value="Unassembled WGS sequence"/>
</dbReference>
<proteinExistence type="predicted"/>
<keyword evidence="1" id="KW-1277">Toxin-antitoxin system</keyword>
<comment type="caution">
    <text evidence="2">The sequence shown here is derived from an EMBL/GenBank/DDBJ whole genome shotgun (WGS) entry which is preliminary data.</text>
</comment>
<gene>
    <name evidence="2" type="ORF">DW712_21285</name>
</gene>
<protein>
    <submittedName>
        <fullName evidence="2">Type II toxin-antitoxin system RelE/ParE family toxin</fullName>
    </submittedName>
</protein>
<dbReference type="AlphaFoldDB" id="A0A414L1Y9"/>
<reference evidence="2 3" key="1">
    <citation type="submission" date="2018-08" db="EMBL/GenBank/DDBJ databases">
        <title>A genome reference for cultivated species of the human gut microbiota.</title>
        <authorList>
            <person name="Zou Y."/>
            <person name="Xue W."/>
            <person name="Luo G."/>
        </authorList>
    </citation>
    <scope>NUCLEOTIDE SEQUENCE [LARGE SCALE GENOMIC DNA]</scope>
    <source>
        <strain evidence="2 3">AM27-17</strain>
    </source>
</reference>
<dbReference type="Gene3D" id="3.30.2310.20">
    <property type="entry name" value="RelE-like"/>
    <property type="match status" value="1"/>
</dbReference>
<evidence type="ECO:0000313" key="2">
    <source>
        <dbReference type="EMBL" id="RHE88644.1"/>
    </source>
</evidence>
<dbReference type="RefSeq" id="WP_118223641.1">
    <property type="nucleotide sequence ID" value="NZ_JADNIJ010000027.1"/>
</dbReference>
<dbReference type="EMBL" id="QSKV01000018">
    <property type="protein sequence ID" value="RHE88644.1"/>
    <property type="molecule type" value="Genomic_DNA"/>
</dbReference>
<accession>A0A414L1Y9</accession>
<dbReference type="Pfam" id="PF05016">
    <property type="entry name" value="ParE_toxin"/>
    <property type="match status" value="1"/>
</dbReference>
<dbReference type="InterPro" id="IPR035093">
    <property type="entry name" value="RelE/ParE_toxin_dom_sf"/>
</dbReference>
<organism evidence="2 3">
    <name type="scientific">Bacteroides intestinalis</name>
    <dbReference type="NCBI Taxonomy" id="329854"/>
    <lineage>
        <taxon>Bacteria</taxon>
        <taxon>Pseudomonadati</taxon>
        <taxon>Bacteroidota</taxon>
        <taxon>Bacteroidia</taxon>
        <taxon>Bacteroidales</taxon>
        <taxon>Bacteroidaceae</taxon>
        <taxon>Bacteroides</taxon>
    </lineage>
</organism>
<evidence type="ECO:0000256" key="1">
    <source>
        <dbReference type="ARBA" id="ARBA00022649"/>
    </source>
</evidence>
<evidence type="ECO:0000313" key="3">
    <source>
        <dbReference type="Proteomes" id="UP000285650"/>
    </source>
</evidence>
<sequence length="116" mass="14021">MERKVEWTEAVLLEMREIFEFYDERNGTSKYSESLFRQIIVSINRIAINPLLGHMTEYPHVRYVVVIPNYSVFYYFADDVITVLVLWDNRRNPVRLTYILHDSDPMYLCEDLETYK</sequence>
<name>A0A414L1Y9_9BACE</name>